<organism evidence="2 3">
    <name type="scientific">Sedimentisphaera salicampi</name>
    <dbReference type="NCBI Taxonomy" id="1941349"/>
    <lineage>
        <taxon>Bacteria</taxon>
        <taxon>Pseudomonadati</taxon>
        <taxon>Planctomycetota</taxon>
        <taxon>Phycisphaerae</taxon>
        <taxon>Sedimentisphaerales</taxon>
        <taxon>Sedimentisphaeraceae</taxon>
        <taxon>Sedimentisphaera</taxon>
    </lineage>
</organism>
<dbReference type="KEGG" id="pbp:STSP1_01041"/>
<dbReference type="SMART" id="SM00530">
    <property type="entry name" value="HTH_XRE"/>
    <property type="match status" value="1"/>
</dbReference>
<sequence>MRVKVNRYRVREIMADRDINTFTDLARMLGISKNQLSNILSDKFNPVKSNIQQLADFLGVSPSELIEQADEDE</sequence>
<name>A0A1W6LLN1_9BACT</name>
<dbReference type="EMBL" id="CP021023">
    <property type="protein sequence ID" value="ARN56653.1"/>
    <property type="molecule type" value="Genomic_DNA"/>
</dbReference>
<keyword evidence="3" id="KW-1185">Reference proteome</keyword>
<dbReference type="AlphaFoldDB" id="A0A1W6LLN1"/>
<dbReference type="CDD" id="cd00093">
    <property type="entry name" value="HTH_XRE"/>
    <property type="match status" value="1"/>
</dbReference>
<dbReference type="GO" id="GO:0003677">
    <property type="term" value="F:DNA binding"/>
    <property type="evidence" value="ECO:0007669"/>
    <property type="project" value="InterPro"/>
</dbReference>
<evidence type="ECO:0000259" key="1">
    <source>
        <dbReference type="PROSITE" id="PS50943"/>
    </source>
</evidence>
<reference evidence="3" key="1">
    <citation type="submission" date="2017-04" db="EMBL/GenBank/DDBJ databases">
        <title>Comparative genomics and description of representatives of a novel lineage of planctomycetes thriving in anoxic sediments.</title>
        <authorList>
            <person name="Spring S."/>
            <person name="Bunk B."/>
            <person name="Sproer C."/>
        </authorList>
    </citation>
    <scope>NUCLEOTIDE SEQUENCE [LARGE SCALE GENOMIC DNA]</scope>
    <source>
        <strain evidence="3">ST-PulAB-D4</strain>
    </source>
</reference>
<accession>A0A1W6LLN1</accession>
<dbReference type="STRING" id="1941349.STSP1_01041"/>
<evidence type="ECO:0000313" key="3">
    <source>
        <dbReference type="Proteomes" id="UP000193334"/>
    </source>
</evidence>
<evidence type="ECO:0000313" key="2">
    <source>
        <dbReference type="EMBL" id="ARN56653.1"/>
    </source>
</evidence>
<dbReference type="SUPFAM" id="SSF47413">
    <property type="entry name" value="lambda repressor-like DNA-binding domains"/>
    <property type="match status" value="1"/>
</dbReference>
<dbReference type="Gene3D" id="1.10.260.40">
    <property type="entry name" value="lambda repressor-like DNA-binding domains"/>
    <property type="match status" value="1"/>
</dbReference>
<feature type="domain" description="HTH cro/C1-type" evidence="1">
    <location>
        <begin position="23"/>
        <end position="65"/>
    </location>
</feature>
<dbReference type="InterPro" id="IPR010982">
    <property type="entry name" value="Lambda_DNA-bd_dom_sf"/>
</dbReference>
<dbReference type="PROSITE" id="PS50943">
    <property type="entry name" value="HTH_CROC1"/>
    <property type="match status" value="1"/>
</dbReference>
<gene>
    <name evidence="2" type="ORF">STSP1_01041</name>
</gene>
<dbReference type="Proteomes" id="UP000193334">
    <property type="component" value="Chromosome"/>
</dbReference>
<proteinExistence type="predicted"/>
<protein>
    <submittedName>
        <fullName evidence="2">Putative transcriptional regulator</fullName>
    </submittedName>
</protein>
<dbReference type="InterPro" id="IPR001387">
    <property type="entry name" value="Cro/C1-type_HTH"/>
</dbReference>
<dbReference type="Pfam" id="PF13443">
    <property type="entry name" value="HTH_26"/>
    <property type="match status" value="1"/>
</dbReference>